<dbReference type="Pfam" id="PF13439">
    <property type="entry name" value="Glyco_transf_4"/>
    <property type="match status" value="1"/>
</dbReference>
<evidence type="ECO:0000259" key="2">
    <source>
        <dbReference type="Pfam" id="PF13439"/>
    </source>
</evidence>
<sequence>MRRRLSVVQLLPALESGGVERSTLEIVEALVRAGHRAIVVSKGGRLLPRLQALGGEHVTLDIGGKSPATVLRVGALRRVLGETGADIVHARSRLPAWMGRMALSGLAGRRPRWITTMHGLNSPSRYSAVMASGERVICVSNTVRDYLLANYPQTDPGKLRVIPRGIDTDAFPPRDDVDRVARAALAMRHPQLGGDGPLLLLPGRGTRLKGHADALALLGRLREHGIDARLWMPGARESGREAYLAELESEARRRGFIDALAITAPTAGIAAAYAMSDLVLQLSRKPEAFGRTVVEALSVGTPVLGWAHGGVGELLAQLQPGGAVAPFDGDALATRATALLKRPPAPPATMPYRLRAMQDATLAVYDELA</sequence>
<accession>A0A3M2HZP2</accession>
<dbReference type="SUPFAM" id="SSF53756">
    <property type="entry name" value="UDP-Glycosyltransferase/glycogen phosphorylase"/>
    <property type="match status" value="1"/>
</dbReference>
<feature type="domain" description="Glycosyltransferase subfamily 4-like N-terminal" evidence="2">
    <location>
        <begin position="17"/>
        <end position="169"/>
    </location>
</feature>
<gene>
    <name evidence="3" type="ORF">EBB59_06150</name>
</gene>
<comment type="caution">
    <text evidence="3">The sequence shown here is derived from an EMBL/GenBank/DDBJ whole genome shotgun (WGS) entry which is preliminary data.</text>
</comment>
<dbReference type="OrthoDB" id="8523124at2"/>
<dbReference type="GO" id="GO:1901135">
    <property type="term" value="P:carbohydrate derivative metabolic process"/>
    <property type="evidence" value="ECO:0007669"/>
    <property type="project" value="UniProtKB-ARBA"/>
</dbReference>
<feature type="domain" description="Glycosyl transferase family 1" evidence="1">
    <location>
        <begin position="193"/>
        <end position="344"/>
    </location>
</feature>
<keyword evidence="4" id="KW-1185">Reference proteome</keyword>
<evidence type="ECO:0000313" key="3">
    <source>
        <dbReference type="EMBL" id="RMH93120.1"/>
    </source>
</evidence>
<dbReference type="PANTHER" id="PTHR12526:SF638">
    <property type="entry name" value="SPORE COAT PROTEIN SA"/>
    <property type="match status" value="1"/>
</dbReference>
<dbReference type="AlphaFoldDB" id="A0A3M2HZP2"/>
<reference evidence="3 4" key="1">
    <citation type="submission" date="2018-10" db="EMBL/GenBank/DDBJ databases">
        <title>Proposal of Lysobacter pythonis sp. nov. isolated from royal pythons (Python regius).</title>
        <authorList>
            <person name="Hans-Juergen B."/>
            <person name="Huptas C."/>
            <person name="Sandra B."/>
            <person name="Igor L."/>
            <person name="Joachim S."/>
            <person name="Siegfried S."/>
            <person name="Mareike W."/>
            <person name="Peter K."/>
        </authorList>
    </citation>
    <scope>NUCLEOTIDE SEQUENCE [LARGE SCALE GENOMIC DNA]</scope>
    <source>
        <strain evidence="3 4">4284/11</strain>
    </source>
</reference>
<organism evidence="3 4">
    <name type="scientific">Solilutibacter pythonis</name>
    <dbReference type="NCBI Taxonomy" id="2483112"/>
    <lineage>
        <taxon>Bacteria</taxon>
        <taxon>Pseudomonadati</taxon>
        <taxon>Pseudomonadota</taxon>
        <taxon>Gammaproteobacteria</taxon>
        <taxon>Lysobacterales</taxon>
        <taxon>Lysobacteraceae</taxon>
        <taxon>Solilutibacter</taxon>
    </lineage>
</organism>
<dbReference type="InterPro" id="IPR001296">
    <property type="entry name" value="Glyco_trans_1"/>
</dbReference>
<evidence type="ECO:0000313" key="4">
    <source>
        <dbReference type="Proteomes" id="UP000275012"/>
    </source>
</evidence>
<dbReference type="Pfam" id="PF00534">
    <property type="entry name" value="Glycos_transf_1"/>
    <property type="match status" value="1"/>
</dbReference>
<dbReference type="EMBL" id="RFLY01000007">
    <property type="protein sequence ID" value="RMH93120.1"/>
    <property type="molecule type" value="Genomic_DNA"/>
</dbReference>
<dbReference type="Gene3D" id="3.40.50.2000">
    <property type="entry name" value="Glycogen Phosphorylase B"/>
    <property type="match status" value="2"/>
</dbReference>
<proteinExistence type="predicted"/>
<dbReference type="GO" id="GO:0016757">
    <property type="term" value="F:glycosyltransferase activity"/>
    <property type="evidence" value="ECO:0007669"/>
    <property type="project" value="InterPro"/>
</dbReference>
<dbReference type="RefSeq" id="WP_122101280.1">
    <property type="nucleotide sequence ID" value="NZ_RFLY01000007.1"/>
</dbReference>
<name>A0A3M2HZP2_9GAMM</name>
<keyword evidence="3" id="KW-0808">Transferase</keyword>
<dbReference type="InterPro" id="IPR028098">
    <property type="entry name" value="Glyco_trans_4-like_N"/>
</dbReference>
<evidence type="ECO:0000259" key="1">
    <source>
        <dbReference type="Pfam" id="PF00534"/>
    </source>
</evidence>
<protein>
    <submittedName>
        <fullName evidence="3">Glycosyltransferase</fullName>
    </submittedName>
</protein>
<dbReference type="PANTHER" id="PTHR12526">
    <property type="entry name" value="GLYCOSYLTRANSFERASE"/>
    <property type="match status" value="1"/>
</dbReference>
<dbReference type="Proteomes" id="UP000275012">
    <property type="component" value="Unassembled WGS sequence"/>
</dbReference>